<dbReference type="Proteomes" id="UP000185151">
    <property type="component" value="Unassembled WGS sequence"/>
</dbReference>
<sequence>MTSDTAWPTDVAWKRLESPDATPTRGEFRVFDTGISSSNGNVLLAIDGSGLRHLLVPTSDAFEAAHDRRSGGVHLVTRLLLDGSGQHQYIDLACQKEHLNAAFGHMADEVLADLGKNTDDAFQTCRRTLQRWRELMDREVSPVMSTEAMCGLFGELWHVRAIAELDPSATHIWQGPRGARHDFSARGIALEVKTTLSHSHWRLRIHGLTQLEAPADASLFLCALRLELNGAAGSTLPELVGQILELGVDRHEFVTMLAAAGYQLRDQVHYEQFRFEVLDMRLHEVVDRFPRLTTADFGASGLPSGVTEIDYTVNLDATTPLKRTDLDGLLAALVANSRNPDVLAAKPSF</sequence>
<keyword evidence="2" id="KW-1185">Reference proteome</keyword>
<protein>
    <submittedName>
        <fullName evidence="1">Putative PD-(D/E)XK family member</fullName>
    </submittedName>
</protein>
<dbReference type="Pfam" id="PF14390">
    <property type="entry name" value="DUF4420"/>
    <property type="match status" value="1"/>
</dbReference>
<dbReference type="AlphaFoldDB" id="A0A1N6I956"/>
<dbReference type="RefSeq" id="WP_074295457.1">
    <property type="nucleotide sequence ID" value="NZ_FSRU01000001.1"/>
</dbReference>
<organism evidence="1 2">
    <name type="scientific">Paraburkholderia phenazinium</name>
    <dbReference type="NCBI Taxonomy" id="60549"/>
    <lineage>
        <taxon>Bacteria</taxon>
        <taxon>Pseudomonadati</taxon>
        <taxon>Pseudomonadota</taxon>
        <taxon>Betaproteobacteria</taxon>
        <taxon>Burkholderiales</taxon>
        <taxon>Burkholderiaceae</taxon>
        <taxon>Paraburkholderia</taxon>
    </lineage>
</organism>
<name>A0A1N6I956_9BURK</name>
<reference evidence="1 2" key="1">
    <citation type="submission" date="2016-11" db="EMBL/GenBank/DDBJ databases">
        <authorList>
            <person name="Jaros S."/>
            <person name="Januszkiewicz K."/>
            <person name="Wedrychowicz H."/>
        </authorList>
    </citation>
    <scope>NUCLEOTIDE SEQUENCE [LARGE SCALE GENOMIC DNA]</scope>
    <source>
        <strain evidence="1 2">GAS95</strain>
    </source>
</reference>
<dbReference type="EMBL" id="FSRU01000001">
    <property type="protein sequence ID" value="SIO28557.1"/>
    <property type="molecule type" value="Genomic_DNA"/>
</dbReference>
<evidence type="ECO:0000313" key="1">
    <source>
        <dbReference type="EMBL" id="SIO28557.1"/>
    </source>
</evidence>
<accession>A0A1N6I956</accession>
<evidence type="ECO:0000313" key="2">
    <source>
        <dbReference type="Proteomes" id="UP000185151"/>
    </source>
</evidence>
<gene>
    <name evidence="1" type="ORF">SAMN05444165_1946</name>
</gene>
<proteinExistence type="predicted"/>
<dbReference type="InterPro" id="IPR025534">
    <property type="entry name" value="DUF4420"/>
</dbReference>
<dbReference type="OrthoDB" id="2808696at2"/>